<accession>A0ABX7BJ75</accession>
<dbReference type="PANTHER" id="PTHR43002">
    <property type="entry name" value="GLYCOGEN DEBRANCHING ENZYME"/>
    <property type="match status" value="1"/>
</dbReference>
<evidence type="ECO:0000313" key="3">
    <source>
        <dbReference type="EMBL" id="QQP93319.1"/>
    </source>
</evidence>
<keyword evidence="3" id="KW-0614">Plasmid</keyword>
<dbReference type="Proteomes" id="UP000595197">
    <property type="component" value="Plasmid pTT6-1"/>
</dbReference>
<organism evidence="3 4">
    <name type="scientific">Skermanella cutis</name>
    <dbReference type="NCBI Taxonomy" id="2775420"/>
    <lineage>
        <taxon>Bacteria</taxon>
        <taxon>Pseudomonadati</taxon>
        <taxon>Pseudomonadota</taxon>
        <taxon>Alphaproteobacteria</taxon>
        <taxon>Rhodospirillales</taxon>
        <taxon>Azospirillaceae</taxon>
        <taxon>Skermanella</taxon>
    </lineage>
</organism>
<comment type="similarity">
    <text evidence="1">Belongs to the glycosyl hydrolase 13 family.</text>
</comment>
<geneLocation type="plasmid" evidence="3 4">
    <name>pTT6-1</name>
</geneLocation>
<sequence length="175" mass="20213">MRGAGAVARPRCRPSSTAFLLQRRNLWPHDPDQTVRTDRTSHPLSDQVLVITPEFTNEIWHGYLPDARPGTVYAYRVHGPYEPAHGHRFNPNKLLLDPYAKGFVGEIQWNPAHFGYVLNSPDLDLSFDERDSAPYMPKCRVVDPAFTWGKERRPSIPWERTLFYETHVKGFTKLL</sequence>
<reference evidence="3" key="1">
    <citation type="submission" date="2021-02" db="EMBL/GenBank/DDBJ databases">
        <title>Skermanella TT6 skin isolate.</title>
        <authorList>
            <person name="Lee K."/>
            <person name="Ganzorig M."/>
        </authorList>
    </citation>
    <scope>NUCLEOTIDE SEQUENCE</scope>
    <source>
        <strain evidence="3">TT6</strain>
    </source>
</reference>
<evidence type="ECO:0000259" key="2">
    <source>
        <dbReference type="Pfam" id="PF02922"/>
    </source>
</evidence>
<dbReference type="Gene3D" id="2.60.40.10">
    <property type="entry name" value="Immunoglobulins"/>
    <property type="match status" value="1"/>
</dbReference>
<dbReference type="InterPro" id="IPR014756">
    <property type="entry name" value="Ig_E-set"/>
</dbReference>
<dbReference type="CDD" id="cd02856">
    <property type="entry name" value="E_set_GDE_Isoamylase_N"/>
    <property type="match status" value="1"/>
</dbReference>
<evidence type="ECO:0000256" key="1">
    <source>
        <dbReference type="ARBA" id="ARBA00008061"/>
    </source>
</evidence>
<feature type="domain" description="Glycoside hydrolase family 13 N-terminal" evidence="2">
    <location>
        <begin position="52"/>
        <end position="100"/>
    </location>
</feature>
<dbReference type="InterPro" id="IPR013783">
    <property type="entry name" value="Ig-like_fold"/>
</dbReference>
<protein>
    <recommendedName>
        <fullName evidence="2">Glycoside hydrolase family 13 N-terminal domain-containing protein</fullName>
    </recommendedName>
</protein>
<dbReference type="Pfam" id="PF02922">
    <property type="entry name" value="CBM_48"/>
    <property type="match status" value="1"/>
</dbReference>
<keyword evidence="4" id="KW-1185">Reference proteome</keyword>
<gene>
    <name evidence="3" type="ORF">IGS68_28755</name>
</gene>
<name>A0ABX7BJ75_9PROT</name>
<dbReference type="SUPFAM" id="SSF81296">
    <property type="entry name" value="E set domains"/>
    <property type="match status" value="1"/>
</dbReference>
<dbReference type="InterPro" id="IPR004193">
    <property type="entry name" value="Glyco_hydro_13_N"/>
</dbReference>
<evidence type="ECO:0000313" key="4">
    <source>
        <dbReference type="Proteomes" id="UP000595197"/>
    </source>
</evidence>
<dbReference type="InterPro" id="IPR044505">
    <property type="entry name" value="GlgX_Isoamylase_N_E_set"/>
</dbReference>
<dbReference type="EMBL" id="CP067421">
    <property type="protein sequence ID" value="QQP93319.1"/>
    <property type="molecule type" value="Genomic_DNA"/>
</dbReference>
<proteinExistence type="inferred from homology"/>